<evidence type="ECO:0000313" key="1">
    <source>
        <dbReference type="EMBL" id="KAJ8626478.1"/>
    </source>
</evidence>
<name>A0ACC2KZB3_PERAE</name>
<accession>A0ACC2KZB3</accession>
<dbReference type="Proteomes" id="UP001234297">
    <property type="component" value="Chromosome 6"/>
</dbReference>
<proteinExistence type="predicted"/>
<evidence type="ECO:0000313" key="2">
    <source>
        <dbReference type="Proteomes" id="UP001234297"/>
    </source>
</evidence>
<organism evidence="1 2">
    <name type="scientific">Persea americana</name>
    <name type="common">Avocado</name>
    <dbReference type="NCBI Taxonomy" id="3435"/>
    <lineage>
        <taxon>Eukaryota</taxon>
        <taxon>Viridiplantae</taxon>
        <taxon>Streptophyta</taxon>
        <taxon>Embryophyta</taxon>
        <taxon>Tracheophyta</taxon>
        <taxon>Spermatophyta</taxon>
        <taxon>Magnoliopsida</taxon>
        <taxon>Magnoliidae</taxon>
        <taxon>Laurales</taxon>
        <taxon>Lauraceae</taxon>
        <taxon>Persea</taxon>
    </lineage>
</organism>
<sequence length="431" mass="49555">MASFSSETKSKPRPLMLKDFLRDDPNSSSNDFHSFPRRSDTTVRKLLEIDLNSGDAFRETRLSRSRSRTNAISAFQKASEAVINAVKQFPFSSAKSPPKHGFLPRSFSQTLRRSFRKKNEKEKHEIRAMVRVRDIIRWKSFRDEEKKLKHLPCSISGSGSSRSSSSWNESDFTSDFSSDCSVENDGKKHLPKKTGGVGEDSMETATCYGQPKVKQWKEEDSRGPLESTYEEEDQLSPVSVLDFSNEDEEIETPSSSSFEDSLANMERTKQHLLQKIRRFECLAQVDPVDLEKRIAQSELEEEAEEVVQAEDKAGDLLQLFKASSKKSHTRNTDKLLLDFFREELATSQRNLIRQPEVDGIEEKLLSAASDWMNGYVELEWGLQDNREACLREMTRDQRWRRFKEEEEKLAMEIESGVLGSLVEELLLDLFH</sequence>
<protein>
    <submittedName>
        <fullName evidence="1">Uncharacterized protein</fullName>
    </submittedName>
</protein>
<reference evidence="1 2" key="1">
    <citation type="journal article" date="2022" name="Hortic Res">
        <title>A haplotype resolved chromosomal level avocado genome allows analysis of novel avocado genes.</title>
        <authorList>
            <person name="Nath O."/>
            <person name="Fletcher S.J."/>
            <person name="Hayward A."/>
            <person name="Shaw L.M."/>
            <person name="Masouleh A.K."/>
            <person name="Furtado A."/>
            <person name="Henry R.J."/>
            <person name="Mitter N."/>
        </authorList>
    </citation>
    <scope>NUCLEOTIDE SEQUENCE [LARGE SCALE GENOMIC DNA]</scope>
    <source>
        <strain evidence="2">cv. Hass</strain>
    </source>
</reference>
<gene>
    <name evidence="1" type="ORF">MRB53_019785</name>
</gene>
<keyword evidence="2" id="KW-1185">Reference proteome</keyword>
<comment type="caution">
    <text evidence="1">The sequence shown here is derived from an EMBL/GenBank/DDBJ whole genome shotgun (WGS) entry which is preliminary data.</text>
</comment>
<dbReference type="EMBL" id="CM056814">
    <property type="protein sequence ID" value="KAJ8626478.1"/>
    <property type="molecule type" value="Genomic_DNA"/>
</dbReference>